<dbReference type="HAMAP" id="MF_01877">
    <property type="entry name" value="16SrRNA_methyltr_I"/>
    <property type="match status" value="1"/>
</dbReference>
<evidence type="ECO:0000256" key="6">
    <source>
        <dbReference type="HAMAP-Rule" id="MF_01877"/>
    </source>
</evidence>
<evidence type="ECO:0000313" key="9">
    <source>
        <dbReference type="EMBL" id="AJP49600.1"/>
    </source>
</evidence>
<evidence type="ECO:0000256" key="4">
    <source>
        <dbReference type="ARBA" id="ARBA00022679"/>
    </source>
</evidence>
<dbReference type="NCBIfam" id="TIGR00096">
    <property type="entry name" value="16S rRNA (cytidine(1402)-2'-O)-methyltransferase"/>
    <property type="match status" value="1"/>
</dbReference>
<evidence type="ECO:0000259" key="8">
    <source>
        <dbReference type="Pfam" id="PF23016"/>
    </source>
</evidence>
<dbReference type="InterPro" id="IPR014777">
    <property type="entry name" value="4pyrrole_Mease_sub1"/>
</dbReference>
<dbReference type="InterPro" id="IPR053910">
    <property type="entry name" value="RsmI_HTH"/>
</dbReference>
<dbReference type="Proteomes" id="UP000061603">
    <property type="component" value="Chromosome"/>
</dbReference>
<keyword evidence="10" id="KW-1185">Reference proteome</keyword>
<dbReference type="Pfam" id="PF23016">
    <property type="entry name" value="RsmI_C"/>
    <property type="match status" value="1"/>
</dbReference>
<dbReference type="InterPro" id="IPR035996">
    <property type="entry name" value="4pyrrol_Methylase_sf"/>
</dbReference>
<keyword evidence="5 6" id="KW-0949">S-adenosyl-L-methionine</keyword>
<dbReference type="PANTHER" id="PTHR46111">
    <property type="entry name" value="RIBOSOMAL RNA SMALL SUBUNIT METHYLTRANSFERASE I"/>
    <property type="match status" value="1"/>
</dbReference>
<reference evidence="9 10" key="1">
    <citation type="journal article" date="2015" name="Genome Announc.">
        <title>Complete Genome Sequence of a Novel Bacterium within the Family Rhodocyclaceae That Degrades Polycyclic Aromatic Hydrocarbons.</title>
        <authorList>
            <person name="Singleton D.R."/>
            <person name="Dickey A.N."/>
            <person name="Scholl E.H."/>
            <person name="Wright F.A."/>
            <person name="Aitken M.D."/>
        </authorList>
    </citation>
    <scope>NUCLEOTIDE SEQUENCE [LARGE SCALE GENOMIC DNA]</scope>
    <source>
        <strain evidence="10">PG1-Ca6</strain>
    </source>
</reference>
<comment type="similarity">
    <text evidence="6">Belongs to the methyltransferase superfamily. RsmI family.</text>
</comment>
<dbReference type="AlphaFoldDB" id="A0A0C5JCR3"/>
<dbReference type="InterPro" id="IPR018063">
    <property type="entry name" value="SAM_MeTrfase_RsmI_CS"/>
</dbReference>
<feature type="domain" description="RsmI HTH" evidence="8">
    <location>
        <begin position="246"/>
        <end position="290"/>
    </location>
</feature>
<dbReference type="GO" id="GO:0005737">
    <property type="term" value="C:cytoplasm"/>
    <property type="evidence" value="ECO:0007669"/>
    <property type="project" value="UniProtKB-SubCell"/>
</dbReference>
<keyword evidence="1 6" id="KW-0963">Cytoplasm</keyword>
<dbReference type="FunFam" id="3.30.950.10:FF:000002">
    <property type="entry name" value="Ribosomal RNA small subunit methyltransferase I"/>
    <property type="match status" value="1"/>
</dbReference>
<dbReference type="InterPro" id="IPR014776">
    <property type="entry name" value="4pyrrole_Mease_sub2"/>
</dbReference>
<dbReference type="KEGG" id="rbu:PG1C_10500"/>
<evidence type="ECO:0000256" key="5">
    <source>
        <dbReference type="ARBA" id="ARBA00022691"/>
    </source>
</evidence>
<dbReference type="EC" id="2.1.1.198" evidence="6"/>
<evidence type="ECO:0000259" key="7">
    <source>
        <dbReference type="Pfam" id="PF00590"/>
    </source>
</evidence>
<sequence length="294" mass="31447">MNQNPVANSLAPALYVVATPIGNLGDITLRALETLRGVDLVACEDTRHAKHLLDQHGLRVPTLALHQHNENEAAEKLIRLLGEGKRVALISDAGTPGVSDPGARTVAAVRAAGFRVVPLPGANAAITALSAAGLLDERFLFVGFLPAKVGARQTAITALATVDAALVFYEAPHRVLETVGDLAELLQTPLQPQREIIIARELTKLFEQIERLPLAQALAWLEADTNHQRGEFVLIVSAPPVKNSSELEVETERVLTALLAELPVKQAVKLATEITGQPKNALYTRALALKADSL</sequence>
<accession>A0A0C5JCR3</accession>
<evidence type="ECO:0000313" key="10">
    <source>
        <dbReference type="Proteomes" id="UP000061603"/>
    </source>
</evidence>
<keyword evidence="4 6" id="KW-0808">Transferase</keyword>
<keyword evidence="3 6" id="KW-0489">Methyltransferase</keyword>
<dbReference type="PATRIC" id="fig|1565605.3.peg.2236"/>
<feature type="domain" description="Tetrapyrrole methylase" evidence="7">
    <location>
        <begin position="14"/>
        <end position="216"/>
    </location>
</feature>
<dbReference type="PIRSF" id="PIRSF005917">
    <property type="entry name" value="MTase_YraL"/>
    <property type="match status" value="1"/>
</dbReference>
<organism evidence="9 10">
    <name type="scientific">Rugosibacter aromaticivorans</name>
    <dbReference type="NCBI Taxonomy" id="1565605"/>
    <lineage>
        <taxon>Bacteria</taxon>
        <taxon>Pseudomonadati</taxon>
        <taxon>Pseudomonadota</taxon>
        <taxon>Betaproteobacteria</taxon>
        <taxon>Nitrosomonadales</taxon>
        <taxon>Sterolibacteriaceae</taxon>
        <taxon>Rugosibacter</taxon>
    </lineage>
</organism>
<dbReference type="FunFam" id="3.40.1010.10:FF:000007">
    <property type="entry name" value="Ribosomal RNA small subunit methyltransferase I"/>
    <property type="match status" value="1"/>
</dbReference>
<dbReference type="InterPro" id="IPR000878">
    <property type="entry name" value="4pyrrol_Mease"/>
</dbReference>
<dbReference type="GO" id="GO:0070677">
    <property type="term" value="F:rRNA (cytosine-2'-O-)-methyltransferase activity"/>
    <property type="evidence" value="ECO:0007669"/>
    <property type="project" value="UniProtKB-UniRule"/>
</dbReference>
<dbReference type="RefSeq" id="WP_202634768.1">
    <property type="nucleotide sequence ID" value="NZ_CP010554.1"/>
</dbReference>
<comment type="subcellular location">
    <subcellularLocation>
        <location evidence="6">Cytoplasm</location>
    </subcellularLocation>
</comment>
<dbReference type="STRING" id="1565605.PG1C_10500"/>
<gene>
    <name evidence="6" type="primary">rsmI</name>
    <name evidence="9" type="ORF">PG1C_10500</name>
</gene>
<dbReference type="EMBL" id="CP010554">
    <property type="protein sequence ID" value="AJP49600.1"/>
    <property type="molecule type" value="Genomic_DNA"/>
</dbReference>
<dbReference type="PANTHER" id="PTHR46111:SF1">
    <property type="entry name" value="RIBOSOMAL RNA SMALL SUBUNIT METHYLTRANSFERASE I"/>
    <property type="match status" value="1"/>
</dbReference>
<dbReference type="Gene3D" id="3.30.950.10">
    <property type="entry name" value="Methyltransferase, Cobalt-precorrin-4 Transmethylase, Domain 2"/>
    <property type="match status" value="1"/>
</dbReference>
<evidence type="ECO:0000256" key="3">
    <source>
        <dbReference type="ARBA" id="ARBA00022603"/>
    </source>
</evidence>
<dbReference type="Gene3D" id="3.40.1010.10">
    <property type="entry name" value="Cobalt-precorrin-4 Transmethylase, Domain 1"/>
    <property type="match status" value="1"/>
</dbReference>
<proteinExistence type="inferred from homology"/>
<dbReference type="CDD" id="cd11648">
    <property type="entry name" value="RsmI"/>
    <property type="match status" value="1"/>
</dbReference>
<name>A0A0C5JCR3_9PROT</name>
<dbReference type="HOGENOM" id="CLU_044779_2_0_4"/>
<dbReference type="PROSITE" id="PS01296">
    <property type="entry name" value="RSMI"/>
    <property type="match status" value="1"/>
</dbReference>
<keyword evidence="2 6" id="KW-0698">rRNA processing</keyword>
<comment type="function">
    <text evidence="6">Catalyzes the 2'-O-methylation of the ribose of cytidine 1402 (C1402) in 16S rRNA.</text>
</comment>
<dbReference type="Pfam" id="PF00590">
    <property type="entry name" value="TP_methylase"/>
    <property type="match status" value="1"/>
</dbReference>
<dbReference type="SUPFAM" id="SSF53790">
    <property type="entry name" value="Tetrapyrrole methylase"/>
    <property type="match status" value="1"/>
</dbReference>
<comment type="catalytic activity">
    <reaction evidence="6">
        <text>cytidine(1402) in 16S rRNA + S-adenosyl-L-methionine = 2'-O-methylcytidine(1402) in 16S rRNA + S-adenosyl-L-homocysteine + H(+)</text>
        <dbReference type="Rhea" id="RHEA:42924"/>
        <dbReference type="Rhea" id="RHEA-COMP:10285"/>
        <dbReference type="Rhea" id="RHEA-COMP:10286"/>
        <dbReference type="ChEBI" id="CHEBI:15378"/>
        <dbReference type="ChEBI" id="CHEBI:57856"/>
        <dbReference type="ChEBI" id="CHEBI:59789"/>
        <dbReference type="ChEBI" id="CHEBI:74495"/>
        <dbReference type="ChEBI" id="CHEBI:82748"/>
        <dbReference type="EC" id="2.1.1.198"/>
    </reaction>
</comment>
<protein>
    <recommendedName>
        <fullName evidence="6">Ribosomal RNA small subunit methyltransferase I</fullName>
        <ecNumber evidence="6">2.1.1.198</ecNumber>
    </recommendedName>
    <alternativeName>
        <fullName evidence="6">16S rRNA 2'-O-ribose C1402 methyltransferase</fullName>
    </alternativeName>
    <alternativeName>
        <fullName evidence="6">rRNA (cytidine-2'-O-)-methyltransferase RsmI</fullName>
    </alternativeName>
</protein>
<evidence type="ECO:0000256" key="1">
    <source>
        <dbReference type="ARBA" id="ARBA00022490"/>
    </source>
</evidence>
<dbReference type="InterPro" id="IPR008189">
    <property type="entry name" value="rRNA_ssu_MeTfrase_I"/>
</dbReference>
<evidence type="ECO:0000256" key="2">
    <source>
        <dbReference type="ARBA" id="ARBA00022552"/>
    </source>
</evidence>